<evidence type="ECO:0000313" key="10">
    <source>
        <dbReference type="EMBL" id="WKN34149.1"/>
    </source>
</evidence>
<dbReference type="GO" id="GO:0005737">
    <property type="term" value="C:cytoplasm"/>
    <property type="evidence" value="ECO:0007669"/>
    <property type="project" value="TreeGrafter"/>
</dbReference>
<evidence type="ECO:0000256" key="1">
    <source>
        <dbReference type="ARBA" id="ARBA00001974"/>
    </source>
</evidence>
<gene>
    <name evidence="10" type="ORF">K4G66_17360</name>
</gene>
<dbReference type="InterPro" id="IPR019546">
    <property type="entry name" value="TAT_signal_bac_arc"/>
</dbReference>
<dbReference type="GO" id="GO:0003884">
    <property type="term" value="F:D-amino-acid oxidase activity"/>
    <property type="evidence" value="ECO:0007669"/>
    <property type="project" value="UniProtKB-EC"/>
</dbReference>
<accession>A0AA49JEE9</accession>
<dbReference type="InterPro" id="IPR006311">
    <property type="entry name" value="TAT_signal"/>
</dbReference>
<evidence type="ECO:0000256" key="7">
    <source>
        <dbReference type="ARBA" id="ARBA00039751"/>
    </source>
</evidence>
<feature type="domain" description="FAD dependent oxidoreductase" evidence="9">
    <location>
        <begin position="38"/>
        <end position="105"/>
    </location>
</feature>
<dbReference type="InterPro" id="IPR006076">
    <property type="entry name" value="FAD-dep_OxRdtase"/>
</dbReference>
<comment type="cofactor">
    <cofactor evidence="1">
        <name>FAD</name>
        <dbReference type="ChEBI" id="CHEBI:57692"/>
    </cofactor>
</comment>
<keyword evidence="5" id="KW-0560">Oxidoreductase</keyword>
<dbReference type="GO" id="GO:0019478">
    <property type="term" value="P:D-amino acid catabolic process"/>
    <property type="evidence" value="ECO:0007669"/>
    <property type="project" value="TreeGrafter"/>
</dbReference>
<dbReference type="PROSITE" id="PS51257">
    <property type="entry name" value="PROKAR_LIPOPROTEIN"/>
    <property type="match status" value="1"/>
</dbReference>
<dbReference type="PANTHER" id="PTHR11530">
    <property type="entry name" value="D-AMINO ACID OXIDASE"/>
    <property type="match status" value="1"/>
</dbReference>
<evidence type="ECO:0000256" key="4">
    <source>
        <dbReference type="ARBA" id="ARBA00022827"/>
    </source>
</evidence>
<dbReference type="AlphaFoldDB" id="A0AA49JEE9"/>
<dbReference type="InterPro" id="IPR036188">
    <property type="entry name" value="FAD/NAD-bd_sf"/>
</dbReference>
<dbReference type="GO" id="GO:0071949">
    <property type="term" value="F:FAD binding"/>
    <property type="evidence" value="ECO:0007669"/>
    <property type="project" value="InterPro"/>
</dbReference>
<dbReference type="PROSITE" id="PS51318">
    <property type="entry name" value="TAT"/>
    <property type="match status" value="1"/>
</dbReference>
<reference evidence="10" key="1">
    <citation type="journal article" date="2023" name="Comput. Struct. Biotechnol. J.">
        <title>Discovery of a novel marine Bacteroidetes with a rich repertoire of carbohydrate-active enzymes.</title>
        <authorList>
            <person name="Chen B."/>
            <person name="Liu G."/>
            <person name="Chen Q."/>
            <person name="Wang H."/>
            <person name="Liu L."/>
            <person name="Tang K."/>
        </authorList>
    </citation>
    <scope>NUCLEOTIDE SEQUENCE</scope>
    <source>
        <strain evidence="10">TK19036</strain>
    </source>
</reference>
<reference evidence="10" key="2">
    <citation type="journal article" date="2024" name="Antonie Van Leeuwenhoek">
        <title>Roseihalotalea indica gen. nov., sp. nov., a halophilic Bacteroidetes from mesopelagic Southwest Indian Ocean with higher carbohydrate metabolic potential.</title>
        <authorList>
            <person name="Chen B."/>
            <person name="Zhang M."/>
            <person name="Lin D."/>
            <person name="Ye J."/>
            <person name="Tang K."/>
        </authorList>
    </citation>
    <scope>NUCLEOTIDE SEQUENCE</scope>
    <source>
        <strain evidence="10">TK19036</strain>
    </source>
</reference>
<evidence type="ECO:0000259" key="9">
    <source>
        <dbReference type="Pfam" id="PF01266"/>
    </source>
</evidence>
<protein>
    <recommendedName>
        <fullName evidence="7">D-amino-acid oxidase</fullName>
        <ecNumber evidence="6">1.4.3.3</ecNumber>
    </recommendedName>
</protein>
<keyword evidence="3" id="KW-0285">Flavoprotein</keyword>
<sequence length="422" mass="46551">MIDRRSFLNKAAMAGITMGAAACTPPALKMAKKQLEMQYSSRYLPKLRISMDRVVKETVGLRPYRTLGPRIEKEELGGKTLIHNYGHGGSGWSLSWGSAELAAELVDASWDNSIPLASMAMEASSIDSLSISDASTHVTPLKTGEMAPLASRKVAVIGCGVIGLTTARTLQHKGYEVTIYTKEMAPDITSSKATGTWSPSHRLIDSENVTPTFHDQFKRMHQKAFLKYQNMLGLGDYVVWTDSYDIRENEGLHPHGDLPGDDRYAFMNVLPDPLLLSKKEHPFDAPVVYRHTSMVFNIPSLLKMYTDDFLRFGGNIKIKEFTRLEDFDALPETCLVNCTGIGAKQITGDPHLTPISGQLAFVIPQNEVNYRIAAAGAYTINRKDGIIVGGTHKMGSWDTTPSREDTEEMVAAIKKVADAMYT</sequence>
<dbReference type="PROSITE" id="PS00677">
    <property type="entry name" value="DAO"/>
    <property type="match status" value="1"/>
</dbReference>
<comment type="catalytic activity">
    <reaction evidence="8">
        <text>a D-alpha-amino acid + O2 + H2O = a 2-oxocarboxylate + H2O2 + NH4(+)</text>
        <dbReference type="Rhea" id="RHEA:21816"/>
        <dbReference type="ChEBI" id="CHEBI:15377"/>
        <dbReference type="ChEBI" id="CHEBI:15379"/>
        <dbReference type="ChEBI" id="CHEBI:16240"/>
        <dbReference type="ChEBI" id="CHEBI:28938"/>
        <dbReference type="ChEBI" id="CHEBI:35179"/>
        <dbReference type="ChEBI" id="CHEBI:59871"/>
        <dbReference type="EC" id="1.4.3.3"/>
    </reaction>
    <physiologicalReaction direction="left-to-right" evidence="8">
        <dbReference type="Rhea" id="RHEA:21817"/>
    </physiologicalReaction>
</comment>
<dbReference type="Gene3D" id="3.30.9.10">
    <property type="entry name" value="D-Amino Acid Oxidase, subunit A, domain 2"/>
    <property type="match status" value="1"/>
</dbReference>
<keyword evidence="4" id="KW-0274">FAD</keyword>
<proteinExistence type="inferred from homology"/>
<dbReference type="Gene3D" id="3.40.50.720">
    <property type="entry name" value="NAD(P)-binding Rossmann-like Domain"/>
    <property type="match status" value="2"/>
</dbReference>
<dbReference type="SUPFAM" id="SSF51905">
    <property type="entry name" value="FAD/NAD(P)-binding domain"/>
    <property type="match status" value="1"/>
</dbReference>
<dbReference type="PANTHER" id="PTHR11530:SF11">
    <property type="entry name" value="D-ASPARTATE OXIDASE"/>
    <property type="match status" value="1"/>
</dbReference>
<dbReference type="InterPro" id="IPR023209">
    <property type="entry name" value="DAO"/>
</dbReference>
<evidence type="ECO:0000256" key="8">
    <source>
        <dbReference type="ARBA" id="ARBA00049547"/>
    </source>
</evidence>
<evidence type="ECO:0000256" key="3">
    <source>
        <dbReference type="ARBA" id="ARBA00022630"/>
    </source>
</evidence>
<evidence type="ECO:0000256" key="6">
    <source>
        <dbReference type="ARBA" id="ARBA00039101"/>
    </source>
</evidence>
<feature type="domain" description="FAD dependent oxidoreductase" evidence="9">
    <location>
        <begin position="153"/>
        <end position="416"/>
    </location>
</feature>
<name>A0AA49JEE9_9BACT</name>
<evidence type="ECO:0000256" key="5">
    <source>
        <dbReference type="ARBA" id="ARBA00023002"/>
    </source>
</evidence>
<dbReference type="EC" id="1.4.3.3" evidence="6"/>
<dbReference type="InterPro" id="IPR006181">
    <property type="entry name" value="D-amino_acid_oxidase_CS"/>
</dbReference>
<dbReference type="EMBL" id="CP120682">
    <property type="protein sequence ID" value="WKN34149.1"/>
    <property type="molecule type" value="Genomic_DNA"/>
</dbReference>
<dbReference type="Pfam" id="PF01266">
    <property type="entry name" value="DAO"/>
    <property type="match status" value="2"/>
</dbReference>
<evidence type="ECO:0000256" key="2">
    <source>
        <dbReference type="ARBA" id="ARBA00006730"/>
    </source>
</evidence>
<organism evidence="10">
    <name type="scientific">Roseihalotalea indica</name>
    <dbReference type="NCBI Taxonomy" id="2867963"/>
    <lineage>
        <taxon>Bacteria</taxon>
        <taxon>Pseudomonadati</taxon>
        <taxon>Bacteroidota</taxon>
        <taxon>Cytophagia</taxon>
        <taxon>Cytophagales</taxon>
        <taxon>Catalimonadaceae</taxon>
        <taxon>Roseihalotalea</taxon>
    </lineage>
</organism>
<comment type="similarity">
    <text evidence="2">Belongs to the DAMOX/DASOX family.</text>
</comment>
<dbReference type="NCBIfam" id="TIGR01409">
    <property type="entry name" value="TAT_signal_seq"/>
    <property type="match status" value="1"/>
</dbReference>